<evidence type="ECO:0000256" key="2">
    <source>
        <dbReference type="ARBA" id="ARBA00022833"/>
    </source>
</evidence>
<dbReference type="Proteomes" id="UP000251869">
    <property type="component" value="Unassembled WGS sequence"/>
</dbReference>
<dbReference type="InterPro" id="IPR012674">
    <property type="entry name" value="Calycin"/>
</dbReference>
<dbReference type="AlphaFoldDB" id="A0A365KBG9"/>
<accession>A0A365KBG9</accession>
<gene>
    <name evidence="5" type="ORF">DP119_05545</name>
</gene>
<dbReference type="PROSITE" id="PS51257">
    <property type="entry name" value="PROKAR_LIPOPROTEIN"/>
    <property type="match status" value="1"/>
</dbReference>
<evidence type="ECO:0000259" key="4">
    <source>
        <dbReference type="Pfam" id="PF09223"/>
    </source>
</evidence>
<evidence type="ECO:0000313" key="5">
    <source>
        <dbReference type="EMBL" id="RAZ70130.1"/>
    </source>
</evidence>
<keyword evidence="1 3" id="KW-0732">Signal</keyword>
<dbReference type="GO" id="GO:0008270">
    <property type="term" value="F:zinc ion binding"/>
    <property type="evidence" value="ECO:0007669"/>
    <property type="project" value="InterPro"/>
</dbReference>
<feature type="signal peptide" evidence="3">
    <location>
        <begin position="1"/>
        <end position="17"/>
    </location>
</feature>
<dbReference type="OrthoDB" id="9810636at2"/>
<dbReference type="RefSeq" id="WP_112231576.1">
    <property type="nucleotide sequence ID" value="NZ_QLZQ01000001.1"/>
</dbReference>
<dbReference type="InterPro" id="IPR015304">
    <property type="entry name" value="ZinT_dom"/>
</dbReference>
<organism evidence="5 6">
    <name type="scientific">Planococcus maitriensis</name>
    <dbReference type="NCBI Taxonomy" id="221799"/>
    <lineage>
        <taxon>Bacteria</taxon>
        <taxon>Bacillati</taxon>
        <taxon>Bacillota</taxon>
        <taxon>Bacilli</taxon>
        <taxon>Bacillales</taxon>
        <taxon>Caryophanaceae</taxon>
        <taxon>Planococcus</taxon>
    </lineage>
</organism>
<protein>
    <submittedName>
        <fullName evidence="5">Metal-binding protein ZinT</fullName>
    </submittedName>
</protein>
<evidence type="ECO:0000313" key="6">
    <source>
        <dbReference type="Proteomes" id="UP000251869"/>
    </source>
</evidence>
<comment type="caution">
    <text evidence="5">The sequence shown here is derived from an EMBL/GenBank/DDBJ whole genome shotgun (WGS) entry which is preliminary data.</text>
</comment>
<dbReference type="SUPFAM" id="SSF50814">
    <property type="entry name" value="Lipocalins"/>
    <property type="match status" value="1"/>
</dbReference>
<dbReference type="Pfam" id="PF09223">
    <property type="entry name" value="ZinT"/>
    <property type="match status" value="1"/>
</dbReference>
<proteinExistence type="predicted"/>
<dbReference type="EMBL" id="QLZQ01000001">
    <property type="protein sequence ID" value="RAZ70130.1"/>
    <property type="molecule type" value="Genomic_DNA"/>
</dbReference>
<keyword evidence="2" id="KW-0862">Zinc</keyword>
<sequence>MKVKWKIVMLASALLLAACQQKDQQPATVVATQQPVHQENNAHNHNHSHSEETEIYEGYFDDSQVADRPLSDWQGEWQSVYPHFESGALDEVFEHKAQESLEKTFEQYKAYYGIGYQTDVDNITMGDNTISFHVEGKTETAEYTYEKFEILTYEAGNRGVRFLFSKTGGSDDMPKFIQFSDHGISPQKSDHYHLYWGEDQEELLEEMDRWPTYYPASLDGHDIAHEMMAH</sequence>
<dbReference type="Gene3D" id="2.40.128.20">
    <property type="match status" value="1"/>
</dbReference>
<feature type="chain" id="PRO_5038786221" evidence="3">
    <location>
        <begin position="18"/>
        <end position="230"/>
    </location>
</feature>
<evidence type="ECO:0000256" key="1">
    <source>
        <dbReference type="ARBA" id="ARBA00022729"/>
    </source>
</evidence>
<name>A0A365KBG9_9BACL</name>
<feature type="domain" description="ZinT" evidence="4">
    <location>
        <begin position="52"/>
        <end position="230"/>
    </location>
</feature>
<evidence type="ECO:0000256" key="3">
    <source>
        <dbReference type="SAM" id="SignalP"/>
    </source>
</evidence>
<keyword evidence="6" id="KW-1185">Reference proteome</keyword>
<reference evidence="5 6" key="1">
    <citation type="submission" date="2018-06" db="EMBL/GenBank/DDBJ databases">
        <title>The draft genome sequences of strains SCU63 and S1.</title>
        <authorList>
            <person name="Gan L."/>
        </authorList>
    </citation>
    <scope>NUCLEOTIDE SEQUENCE [LARGE SCALE GENOMIC DNA]</scope>
    <source>
        <strain evidence="5 6">S1</strain>
    </source>
</reference>